<dbReference type="Proteomes" id="UP000186104">
    <property type="component" value="Chromosome"/>
</dbReference>
<dbReference type="Pfam" id="PF00294">
    <property type="entry name" value="PfkB"/>
    <property type="match status" value="1"/>
</dbReference>
<evidence type="ECO:0000313" key="4">
    <source>
        <dbReference type="EMBL" id="ANI92125.1"/>
    </source>
</evidence>
<dbReference type="AlphaFoldDB" id="A0A173LIM3"/>
<accession>A0A173LIM3</accession>
<dbReference type="KEGG" id="dtm:BJL86_1343"/>
<organism evidence="4 5">
    <name type="scientific">Dietzia timorensis</name>
    <dbReference type="NCBI Taxonomy" id="499555"/>
    <lineage>
        <taxon>Bacteria</taxon>
        <taxon>Bacillati</taxon>
        <taxon>Actinomycetota</taxon>
        <taxon>Actinomycetes</taxon>
        <taxon>Mycobacteriales</taxon>
        <taxon>Dietziaceae</taxon>
        <taxon>Dietzia</taxon>
    </lineage>
</organism>
<feature type="domain" description="Carbohydrate kinase PfkB" evidence="3">
    <location>
        <begin position="36"/>
        <end position="294"/>
    </location>
</feature>
<dbReference type="PANTHER" id="PTHR10584">
    <property type="entry name" value="SUGAR KINASE"/>
    <property type="match status" value="1"/>
</dbReference>
<dbReference type="PROSITE" id="PS00583">
    <property type="entry name" value="PFKB_KINASES_1"/>
    <property type="match status" value="1"/>
</dbReference>
<dbReference type="SUPFAM" id="SSF53613">
    <property type="entry name" value="Ribokinase-like"/>
    <property type="match status" value="1"/>
</dbReference>
<dbReference type="InterPro" id="IPR029056">
    <property type="entry name" value="Ribokinase-like"/>
</dbReference>
<dbReference type="InterPro" id="IPR002173">
    <property type="entry name" value="Carboh/pur_kinase_PfkB_CS"/>
</dbReference>
<dbReference type="PANTHER" id="PTHR10584:SF166">
    <property type="entry name" value="RIBOKINASE"/>
    <property type="match status" value="1"/>
</dbReference>
<evidence type="ECO:0000256" key="2">
    <source>
        <dbReference type="ARBA" id="ARBA00022777"/>
    </source>
</evidence>
<evidence type="ECO:0000259" key="3">
    <source>
        <dbReference type="Pfam" id="PF00294"/>
    </source>
</evidence>
<keyword evidence="2 4" id="KW-0418">Kinase</keyword>
<dbReference type="Gene3D" id="3.40.1190.20">
    <property type="match status" value="1"/>
</dbReference>
<dbReference type="CDD" id="cd01942">
    <property type="entry name" value="ribokinase_group_A"/>
    <property type="match status" value="1"/>
</dbReference>
<dbReference type="OrthoDB" id="9779730at2"/>
<protein>
    <submittedName>
        <fullName evidence="4">Adenosine kinase</fullName>
    </submittedName>
</protein>
<evidence type="ECO:0000256" key="1">
    <source>
        <dbReference type="ARBA" id="ARBA00022679"/>
    </source>
</evidence>
<reference evidence="4 5" key="1">
    <citation type="submission" date="2016-06" db="EMBL/GenBank/DDBJ databases">
        <title>Complete genome sequence of a saline-alkali tolerant type strain Dietzia timorensis ID05-A0528T.</title>
        <authorList>
            <person name="Wu X."/>
        </authorList>
    </citation>
    <scope>NUCLEOTIDE SEQUENCE [LARGE SCALE GENOMIC DNA]</scope>
    <source>
        <strain evidence="4 5">ID05-A0528</strain>
    </source>
</reference>
<dbReference type="STRING" id="499555.BJL86_1343"/>
<sequence length="324" mass="34361">MSVVISGSIATDHLMSYPGKFSEQFLPDQLDKISMSFLVSDLEVRRGGVGANIAFAMGVLGQNPYLLGAAGQDFDEYDQWLTKHGVDTTLVRIEDSLHTARFVCTTDTEQAQLASFYPGAMAQASKADLGFVTGKIGTPDIVLIGANDPGAMVTLTEECRAAGVPFAADPSQQLVSLDAEQITTLVDGAAYLFSNEYELGLILHRTGWTAEELDSRVGVRVTTKGKDGASVFSAEGEVSVGVVPARTVVDPTGLGDAFRAGFLTGVRNGRSVERAAQLGALIATYVIETTGPQEWTMDADEATARLREAFGEDAAQELAELLPA</sequence>
<dbReference type="RefSeq" id="WP_067473239.1">
    <property type="nucleotide sequence ID" value="NZ_CP015961.1"/>
</dbReference>
<name>A0A173LIM3_9ACTN</name>
<keyword evidence="1" id="KW-0808">Transferase</keyword>
<gene>
    <name evidence="4" type="ORF">BJL86_1343</name>
</gene>
<dbReference type="InterPro" id="IPR011611">
    <property type="entry name" value="PfkB_dom"/>
</dbReference>
<keyword evidence="5" id="KW-1185">Reference proteome</keyword>
<dbReference type="EMBL" id="CP015961">
    <property type="protein sequence ID" value="ANI92125.1"/>
    <property type="molecule type" value="Genomic_DNA"/>
</dbReference>
<dbReference type="GO" id="GO:0016301">
    <property type="term" value="F:kinase activity"/>
    <property type="evidence" value="ECO:0007669"/>
    <property type="project" value="UniProtKB-KW"/>
</dbReference>
<proteinExistence type="predicted"/>
<evidence type="ECO:0000313" key="5">
    <source>
        <dbReference type="Proteomes" id="UP000186104"/>
    </source>
</evidence>